<sequence length="92" mass="10536">MLDVTATAEPILDIWPYVESVASDDLEGYQLTDGIVRHVYQDPKDRFLHVLVSTDDINVFLVVIINLKSIKVHGHYLLDLPKLYDLQSEPEE</sequence>
<reference evidence="1 2" key="1">
    <citation type="submission" date="2020-08" db="EMBL/GenBank/DDBJ databases">
        <title>Hymenobacter sp. S2-20-2 genome sequencing.</title>
        <authorList>
            <person name="Jin L."/>
        </authorList>
    </citation>
    <scope>NUCLEOTIDE SEQUENCE [LARGE SCALE GENOMIC DNA]</scope>
    <source>
        <strain evidence="1 2">S2-20-2</strain>
    </source>
</reference>
<name>A0A7G7W4U1_9BACT</name>
<protein>
    <submittedName>
        <fullName evidence="1">Uncharacterized protein</fullName>
    </submittedName>
</protein>
<gene>
    <name evidence="1" type="ORF">H4317_14620</name>
</gene>
<dbReference type="Proteomes" id="UP000515489">
    <property type="component" value="Chromosome"/>
</dbReference>
<organism evidence="1 2">
    <name type="scientific">Hymenobacter sediminicola</name>
    <dbReference type="NCBI Taxonomy" id="2761579"/>
    <lineage>
        <taxon>Bacteria</taxon>
        <taxon>Pseudomonadati</taxon>
        <taxon>Bacteroidota</taxon>
        <taxon>Cytophagia</taxon>
        <taxon>Cytophagales</taxon>
        <taxon>Hymenobacteraceae</taxon>
        <taxon>Hymenobacter</taxon>
    </lineage>
</organism>
<dbReference type="EMBL" id="CP060202">
    <property type="protein sequence ID" value="QNH61384.1"/>
    <property type="molecule type" value="Genomic_DNA"/>
</dbReference>
<evidence type="ECO:0000313" key="1">
    <source>
        <dbReference type="EMBL" id="QNH61384.1"/>
    </source>
</evidence>
<dbReference type="RefSeq" id="WP_185887314.1">
    <property type="nucleotide sequence ID" value="NZ_CP060202.1"/>
</dbReference>
<dbReference type="KEGG" id="hsk:H4317_14620"/>
<keyword evidence="2" id="KW-1185">Reference proteome</keyword>
<accession>A0A7G7W4U1</accession>
<proteinExistence type="predicted"/>
<dbReference type="AlphaFoldDB" id="A0A7G7W4U1"/>
<evidence type="ECO:0000313" key="2">
    <source>
        <dbReference type="Proteomes" id="UP000515489"/>
    </source>
</evidence>